<keyword evidence="5 11" id="KW-0863">Zinc-finger</keyword>
<evidence type="ECO:0000256" key="5">
    <source>
        <dbReference type="ARBA" id="ARBA00022771"/>
    </source>
</evidence>
<feature type="domain" description="C2H2-type" evidence="13">
    <location>
        <begin position="341"/>
        <end position="368"/>
    </location>
</feature>
<proteinExistence type="inferred from homology"/>
<evidence type="ECO:0000313" key="15">
    <source>
        <dbReference type="Proteomes" id="UP000008711"/>
    </source>
</evidence>
<evidence type="ECO:0000313" key="14">
    <source>
        <dbReference type="EMBL" id="EDV46831.1"/>
    </source>
</evidence>
<dbReference type="PROSITE" id="PS50157">
    <property type="entry name" value="ZINC_FINGER_C2H2_2"/>
    <property type="match status" value="8"/>
</dbReference>
<evidence type="ECO:0000256" key="12">
    <source>
        <dbReference type="SAM" id="MobiDB-lite"/>
    </source>
</evidence>
<dbReference type="GO" id="GO:0003690">
    <property type="term" value="F:double-stranded DNA binding"/>
    <property type="evidence" value="ECO:0007669"/>
    <property type="project" value="UniProtKB-ARBA"/>
</dbReference>
<dbReference type="Proteomes" id="UP000008711">
    <property type="component" value="Unassembled WGS sequence"/>
</dbReference>
<dbReference type="SUPFAM" id="SSF57667">
    <property type="entry name" value="beta-beta-alpha zinc fingers"/>
    <property type="match status" value="4"/>
</dbReference>
<organism evidence="14 15">
    <name type="scientific">Drosophila erecta</name>
    <name type="common">Fruit fly</name>
    <dbReference type="NCBI Taxonomy" id="7220"/>
    <lineage>
        <taxon>Eukaryota</taxon>
        <taxon>Metazoa</taxon>
        <taxon>Ecdysozoa</taxon>
        <taxon>Arthropoda</taxon>
        <taxon>Hexapoda</taxon>
        <taxon>Insecta</taxon>
        <taxon>Pterygota</taxon>
        <taxon>Neoptera</taxon>
        <taxon>Endopterygota</taxon>
        <taxon>Diptera</taxon>
        <taxon>Brachycera</taxon>
        <taxon>Muscomorpha</taxon>
        <taxon>Ephydroidea</taxon>
        <taxon>Drosophilidae</taxon>
        <taxon>Drosophila</taxon>
        <taxon>Sophophora</taxon>
    </lineage>
</organism>
<feature type="region of interest" description="Disordered" evidence="12">
    <location>
        <begin position="140"/>
        <end position="165"/>
    </location>
</feature>
<feature type="domain" description="C2H2-type" evidence="13">
    <location>
        <begin position="369"/>
        <end position="396"/>
    </location>
</feature>
<evidence type="ECO:0000256" key="8">
    <source>
        <dbReference type="ARBA" id="ARBA00023125"/>
    </source>
</evidence>
<dbReference type="Pfam" id="PF12171">
    <property type="entry name" value="zf-C2H2_jaz"/>
    <property type="match status" value="1"/>
</dbReference>
<accession>B3NX02</accession>
<dbReference type="PhylomeDB" id="B3NX02"/>
<dbReference type="GO" id="GO:0005634">
    <property type="term" value="C:nucleus"/>
    <property type="evidence" value="ECO:0007669"/>
    <property type="project" value="UniProtKB-SubCell"/>
</dbReference>
<keyword evidence="7" id="KW-0805">Transcription regulation</keyword>
<feature type="domain" description="C2H2-type" evidence="13">
    <location>
        <begin position="255"/>
        <end position="282"/>
    </location>
</feature>
<keyword evidence="6" id="KW-0862">Zinc</keyword>
<evidence type="ECO:0000256" key="9">
    <source>
        <dbReference type="ARBA" id="ARBA00023163"/>
    </source>
</evidence>
<dbReference type="HOGENOM" id="CLU_043590_0_0_1"/>
<dbReference type="SMART" id="SM00355">
    <property type="entry name" value="ZnF_C2H2"/>
    <property type="match status" value="9"/>
</dbReference>
<evidence type="ECO:0000256" key="3">
    <source>
        <dbReference type="ARBA" id="ARBA00022723"/>
    </source>
</evidence>
<dbReference type="AlphaFoldDB" id="B3NX02"/>
<protein>
    <recommendedName>
        <fullName evidence="13">C2H2-type domain-containing protein</fullName>
    </recommendedName>
</protein>
<feature type="domain" description="C2H2-type" evidence="13">
    <location>
        <begin position="283"/>
        <end position="312"/>
    </location>
</feature>
<keyword evidence="3" id="KW-0479">Metal-binding</keyword>
<dbReference type="OrthoDB" id="7881995at2759"/>
<dbReference type="InterPro" id="IPR013087">
    <property type="entry name" value="Znf_C2H2_type"/>
</dbReference>
<feature type="domain" description="C2H2-type" evidence="13">
    <location>
        <begin position="313"/>
        <end position="340"/>
    </location>
</feature>
<dbReference type="FunFam" id="3.30.160.60:FF:002868">
    <property type="entry name" value="GD16882"/>
    <property type="match status" value="1"/>
</dbReference>
<keyword evidence="9" id="KW-0804">Transcription</keyword>
<evidence type="ECO:0000256" key="10">
    <source>
        <dbReference type="ARBA" id="ARBA00023242"/>
    </source>
</evidence>
<dbReference type="FunFam" id="3.30.160.60:FF:001370">
    <property type="entry name" value="Zinc finger protein"/>
    <property type="match status" value="1"/>
</dbReference>
<dbReference type="eggNOG" id="KOG1721">
    <property type="taxonomic scope" value="Eukaryota"/>
</dbReference>
<dbReference type="InterPro" id="IPR036236">
    <property type="entry name" value="Znf_C2H2_sf"/>
</dbReference>
<evidence type="ECO:0000256" key="11">
    <source>
        <dbReference type="PROSITE-ProRule" id="PRU00042"/>
    </source>
</evidence>
<name>B3NX02_DROER</name>
<feature type="domain" description="C2H2-type" evidence="13">
    <location>
        <begin position="200"/>
        <end position="228"/>
    </location>
</feature>
<reference evidence="14 15" key="2">
    <citation type="journal article" date="2008" name="Bioinformatics">
        <title>Assembly reconciliation.</title>
        <authorList>
            <person name="Zimin A.V."/>
            <person name="Smith D.R."/>
            <person name="Sutton G."/>
            <person name="Yorke J.A."/>
        </authorList>
    </citation>
    <scope>NUCLEOTIDE SEQUENCE [LARGE SCALE GENOMIC DNA]</scope>
    <source>
        <strain evidence="14 15">TSC#14021-0224.01</strain>
    </source>
</reference>
<dbReference type="FunFam" id="3.30.160.60:FF:000125">
    <property type="entry name" value="Putative zinc finger protein 143"/>
    <property type="match status" value="1"/>
</dbReference>
<dbReference type="OMA" id="QPKCGEI"/>
<feature type="domain" description="C2H2-type" evidence="13">
    <location>
        <begin position="397"/>
        <end position="424"/>
    </location>
</feature>
<evidence type="ECO:0000256" key="7">
    <source>
        <dbReference type="ARBA" id="ARBA00023015"/>
    </source>
</evidence>
<keyword evidence="8" id="KW-0238">DNA-binding</keyword>
<dbReference type="InterPro" id="IPR022755">
    <property type="entry name" value="Znf_C2H2_jaz"/>
</dbReference>
<gene>
    <name evidence="14" type="primary">Dere\GG19299</name>
    <name evidence="14" type="synonym">dere_GLEANR_4057</name>
    <name evidence="14" type="synonym">GG19299</name>
    <name evidence="14" type="ORF">Dere_GG19299</name>
</gene>
<keyword evidence="15" id="KW-1185">Reference proteome</keyword>
<feature type="domain" description="C2H2-type" evidence="13">
    <location>
        <begin position="229"/>
        <end position="253"/>
    </location>
</feature>
<dbReference type="FunFam" id="3.30.160.60:FF:002873">
    <property type="entry name" value="GD16882"/>
    <property type="match status" value="1"/>
</dbReference>
<evidence type="ECO:0000256" key="1">
    <source>
        <dbReference type="ARBA" id="ARBA00004123"/>
    </source>
</evidence>
<keyword evidence="4" id="KW-0677">Repeat</keyword>
<dbReference type="PROSITE" id="PS00028">
    <property type="entry name" value="ZINC_FINGER_C2H2_1"/>
    <property type="match status" value="7"/>
</dbReference>
<dbReference type="GO" id="GO:0000981">
    <property type="term" value="F:DNA-binding transcription factor activity, RNA polymerase II-specific"/>
    <property type="evidence" value="ECO:0007669"/>
    <property type="project" value="TreeGrafter"/>
</dbReference>
<comment type="similarity">
    <text evidence="2">Belongs to the krueppel C2H2-type zinc-finger protein family.</text>
</comment>
<reference evidence="14 15" key="1">
    <citation type="journal article" date="2007" name="Nature">
        <title>Evolution of genes and genomes on the Drosophila phylogeny.</title>
        <authorList>
            <consortium name="Drosophila 12 Genomes Consortium"/>
            <person name="Clark A.G."/>
            <person name="Eisen M.B."/>
            <person name="Smith D.R."/>
            <person name="Bergman C.M."/>
            <person name="Oliver B."/>
            <person name="Markow T.A."/>
            <person name="Kaufman T.C."/>
            <person name="Kellis M."/>
            <person name="Gelbart W."/>
            <person name="Iyer V.N."/>
            <person name="Pollard D.A."/>
            <person name="Sackton T.B."/>
            <person name="Larracuente A.M."/>
            <person name="Singh N.D."/>
            <person name="Abad J.P."/>
            <person name="Abt D.N."/>
            <person name="Adryan B."/>
            <person name="Aguade M."/>
            <person name="Akashi H."/>
            <person name="Anderson W.W."/>
            <person name="Aquadro C.F."/>
            <person name="Ardell D.H."/>
            <person name="Arguello R."/>
            <person name="Artieri C.G."/>
            <person name="Barbash D.A."/>
            <person name="Barker D."/>
            <person name="Barsanti P."/>
            <person name="Batterham P."/>
            <person name="Batzoglou S."/>
            <person name="Begun D."/>
            <person name="Bhutkar A."/>
            <person name="Blanco E."/>
            <person name="Bosak S.A."/>
            <person name="Bradley R.K."/>
            <person name="Brand A.D."/>
            <person name="Brent M.R."/>
            <person name="Brooks A.N."/>
            <person name="Brown R.H."/>
            <person name="Butlin R.K."/>
            <person name="Caggese C."/>
            <person name="Calvi B.R."/>
            <person name="Bernardo de Carvalho A."/>
            <person name="Caspi A."/>
            <person name="Castrezana S."/>
            <person name="Celniker S.E."/>
            <person name="Chang J.L."/>
            <person name="Chapple C."/>
            <person name="Chatterji S."/>
            <person name="Chinwalla A."/>
            <person name="Civetta A."/>
            <person name="Clifton S.W."/>
            <person name="Comeron J.M."/>
            <person name="Costello J.C."/>
            <person name="Coyne J.A."/>
            <person name="Daub J."/>
            <person name="David R.G."/>
            <person name="Delcher A.L."/>
            <person name="Delehaunty K."/>
            <person name="Do C.B."/>
            <person name="Ebling H."/>
            <person name="Edwards K."/>
            <person name="Eickbush T."/>
            <person name="Evans J.D."/>
            <person name="Filipski A."/>
            <person name="Findeiss S."/>
            <person name="Freyhult E."/>
            <person name="Fulton L."/>
            <person name="Fulton R."/>
            <person name="Garcia A.C."/>
            <person name="Gardiner A."/>
            <person name="Garfield D.A."/>
            <person name="Garvin B.E."/>
            <person name="Gibson G."/>
            <person name="Gilbert D."/>
            <person name="Gnerre S."/>
            <person name="Godfrey J."/>
            <person name="Good R."/>
            <person name="Gotea V."/>
            <person name="Gravely B."/>
            <person name="Greenberg A.J."/>
            <person name="Griffiths-Jones S."/>
            <person name="Gross S."/>
            <person name="Guigo R."/>
            <person name="Gustafson E.A."/>
            <person name="Haerty W."/>
            <person name="Hahn M.W."/>
            <person name="Halligan D.L."/>
            <person name="Halpern A.L."/>
            <person name="Halter G.M."/>
            <person name="Han M.V."/>
            <person name="Heger A."/>
            <person name="Hillier L."/>
            <person name="Hinrichs A.S."/>
            <person name="Holmes I."/>
            <person name="Hoskins R.A."/>
            <person name="Hubisz M.J."/>
            <person name="Hultmark D."/>
            <person name="Huntley M.A."/>
            <person name="Jaffe D.B."/>
            <person name="Jagadeeshan S."/>
            <person name="Jeck W.R."/>
            <person name="Johnson J."/>
            <person name="Jones C.D."/>
            <person name="Jordan W.C."/>
            <person name="Karpen G.H."/>
            <person name="Kataoka E."/>
            <person name="Keightley P.D."/>
            <person name="Kheradpour P."/>
            <person name="Kirkness E.F."/>
            <person name="Koerich L.B."/>
            <person name="Kristiansen K."/>
            <person name="Kudrna D."/>
            <person name="Kulathinal R.J."/>
            <person name="Kumar S."/>
            <person name="Kwok R."/>
            <person name="Lander E."/>
            <person name="Langley C.H."/>
            <person name="Lapoint R."/>
            <person name="Lazzaro B.P."/>
            <person name="Lee S.J."/>
            <person name="Levesque L."/>
            <person name="Li R."/>
            <person name="Lin C.F."/>
            <person name="Lin M.F."/>
            <person name="Lindblad-Toh K."/>
            <person name="Llopart A."/>
            <person name="Long M."/>
            <person name="Low L."/>
            <person name="Lozovsky E."/>
            <person name="Lu J."/>
            <person name="Luo M."/>
            <person name="Machado C.A."/>
            <person name="Makalowski W."/>
            <person name="Marzo M."/>
            <person name="Matsuda M."/>
            <person name="Matzkin L."/>
            <person name="McAllister B."/>
            <person name="McBride C.S."/>
            <person name="McKernan B."/>
            <person name="McKernan K."/>
            <person name="Mendez-Lago M."/>
            <person name="Minx P."/>
            <person name="Mollenhauer M.U."/>
            <person name="Montooth K."/>
            <person name="Mount S.M."/>
            <person name="Mu X."/>
            <person name="Myers E."/>
            <person name="Negre B."/>
            <person name="Newfeld S."/>
            <person name="Nielsen R."/>
            <person name="Noor M.A."/>
            <person name="O'Grady P."/>
            <person name="Pachter L."/>
            <person name="Papaceit M."/>
            <person name="Parisi M.J."/>
            <person name="Parisi M."/>
            <person name="Parts L."/>
            <person name="Pedersen J.S."/>
            <person name="Pesole G."/>
            <person name="Phillippy A.M."/>
            <person name="Ponting C.P."/>
            <person name="Pop M."/>
            <person name="Porcelli D."/>
            <person name="Powell J.R."/>
            <person name="Prohaska S."/>
            <person name="Pruitt K."/>
            <person name="Puig M."/>
            <person name="Quesneville H."/>
            <person name="Ram K.R."/>
            <person name="Rand D."/>
            <person name="Rasmussen M.D."/>
            <person name="Reed L.K."/>
            <person name="Reenan R."/>
            <person name="Reily A."/>
            <person name="Remington K.A."/>
            <person name="Rieger T.T."/>
            <person name="Ritchie M.G."/>
            <person name="Robin C."/>
            <person name="Rogers Y.H."/>
            <person name="Rohde C."/>
            <person name="Rozas J."/>
            <person name="Rubenfield M.J."/>
            <person name="Ruiz A."/>
            <person name="Russo S."/>
            <person name="Salzberg S.L."/>
            <person name="Sanchez-Gracia A."/>
            <person name="Saranga D.J."/>
            <person name="Sato H."/>
            <person name="Schaeffer S.W."/>
            <person name="Schatz M.C."/>
            <person name="Schlenke T."/>
            <person name="Schwartz R."/>
            <person name="Segarra C."/>
            <person name="Singh R.S."/>
            <person name="Sirot L."/>
            <person name="Sirota M."/>
            <person name="Sisneros N.B."/>
            <person name="Smith C.D."/>
            <person name="Smith T.F."/>
            <person name="Spieth J."/>
            <person name="Stage D.E."/>
            <person name="Stark A."/>
            <person name="Stephan W."/>
            <person name="Strausberg R.L."/>
            <person name="Strempel S."/>
            <person name="Sturgill D."/>
            <person name="Sutton G."/>
            <person name="Sutton G.G."/>
            <person name="Tao W."/>
            <person name="Teichmann S."/>
            <person name="Tobari Y.N."/>
            <person name="Tomimura Y."/>
            <person name="Tsolas J.M."/>
            <person name="Valente V.L."/>
            <person name="Venter E."/>
            <person name="Venter J.C."/>
            <person name="Vicario S."/>
            <person name="Vieira F.G."/>
            <person name="Vilella A.J."/>
            <person name="Villasante A."/>
            <person name="Walenz B."/>
            <person name="Wang J."/>
            <person name="Wasserman M."/>
            <person name="Watts T."/>
            <person name="Wilson D."/>
            <person name="Wilson R.K."/>
            <person name="Wing R.A."/>
            <person name="Wolfner M.F."/>
            <person name="Wong A."/>
            <person name="Wong G.K."/>
            <person name="Wu C.I."/>
            <person name="Wu G."/>
            <person name="Yamamoto D."/>
            <person name="Yang H.P."/>
            <person name="Yang S.P."/>
            <person name="Yorke J.A."/>
            <person name="Yoshida K."/>
            <person name="Zdobnov E."/>
            <person name="Zhang P."/>
            <person name="Zhang Y."/>
            <person name="Zimin A.V."/>
            <person name="Baldwin J."/>
            <person name="Abdouelleil A."/>
            <person name="Abdulkadir J."/>
            <person name="Abebe A."/>
            <person name="Abera B."/>
            <person name="Abreu J."/>
            <person name="Acer S.C."/>
            <person name="Aftuck L."/>
            <person name="Alexander A."/>
            <person name="An P."/>
            <person name="Anderson E."/>
            <person name="Anderson S."/>
            <person name="Arachi H."/>
            <person name="Azer M."/>
            <person name="Bachantsang P."/>
            <person name="Barry A."/>
            <person name="Bayul T."/>
            <person name="Berlin A."/>
            <person name="Bessette D."/>
            <person name="Bloom T."/>
            <person name="Blye J."/>
            <person name="Boguslavskiy L."/>
            <person name="Bonnet C."/>
            <person name="Boukhgalter B."/>
            <person name="Bourzgui I."/>
            <person name="Brown A."/>
            <person name="Cahill P."/>
            <person name="Channer S."/>
            <person name="Cheshatsang Y."/>
            <person name="Chuda L."/>
            <person name="Citroen M."/>
            <person name="Collymore A."/>
            <person name="Cooke P."/>
            <person name="Costello M."/>
            <person name="D'Aco K."/>
            <person name="Daza R."/>
            <person name="De Haan G."/>
            <person name="DeGray S."/>
            <person name="DeMaso C."/>
            <person name="Dhargay N."/>
            <person name="Dooley K."/>
            <person name="Dooley E."/>
            <person name="Doricent M."/>
            <person name="Dorje P."/>
            <person name="Dorjee K."/>
            <person name="Dupes A."/>
            <person name="Elong R."/>
            <person name="Falk J."/>
            <person name="Farina A."/>
            <person name="Faro S."/>
            <person name="Ferguson D."/>
            <person name="Fisher S."/>
            <person name="Foley C.D."/>
            <person name="Franke A."/>
            <person name="Friedrich D."/>
            <person name="Gadbois L."/>
            <person name="Gearin G."/>
            <person name="Gearin C.R."/>
            <person name="Giannoukos G."/>
            <person name="Goode T."/>
            <person name="Graham J."/>
            <person name="Grandbois E."/>
            <person name="Grewal S."/>
            <person name="Gyaltsen K."/>
            <person name="Hafez N."/>
            <person name="Hagos B."/>
            <person name="Hall J."/>
            <person name="Henson C."/>
            <person name="Hollinger A."/>
            <person name="Honan T."/>
            <person name="Huard M.D."/>
            <person name="Hughes L."/>
            <person name="Hurhula B."/>
            <person name="Husby M.E."/>
            <person name="Kamat A."/>
            <person name="Kanga B."/>
            <person name="Kashin S."/>
            <person name="Khazanovich D."/>
            <person name="Kisner P."/>
            <person name="Lance K."/>
            <person name="Lara M."/>
            <person name="Lee W."/>
            <person name="Lennon N."/>
            <person name="Letendre F."/>
            <person name="LeVine R."/>
            <person name="Lipovsky A."/>
            <person name="Liu X."/>
            <person name="Liu J."/>
            <person name="Liu S."/>
            <person name="Lokyitsang T."/>
            <person name="Lokyitsang Y."/>
            <person name="Lubonja R."/>
            <person name="Lui A."/>
            <person name="MacDonald P."/>
            <person name="Magnisalis V."/>
            <person name="Maru K."/>
            <person name="Matthews C."/>
            <person name="McCusker W."/>
            <person name="McDonough S."/>
            <person name="Mehta T."/>
            <person name="Meldrim J."/>
            <person name="Meneus L."/>
            <person name="Mihai O."/>
            <person name="Mihalev A."/>
            <person name="Mihova T."/>
            <person name="Mittelman R."/>
            <person name="Mlenga V."/>
            <person name="Montmayeur A."/>
            <person name="Mulrain L."/>
            <person name="Navidi A."/>
            <person name="Naylor J."/>
            <person name="Negash T."/>
            <person name="Nguyen T."/>
            <person name="Nguyen N."/>
            <person name="Nicol R."/>
            <person name="Norbu C."/>
            <person name="Norbu N."/>
            <person name="Novod N."/>
            <person name="O'Neill B."/>
            <person name="Osman S."/>
            <person name="Markiewicz E."/>
            <person name="Oyono O.L."/>
            <person name="Patti C."/>
            <person name="Phunkhang P."/>
            <person name="Pierre F."/>
            <person name="Priest M."/>
            <person name="Raghuraman S."/>
            <person name="Rege F."/>
            <person name="Reyes R."/>
            <person name="Rise C."/>
            <person name="Rogov P."/>
            <person name="Ross K."/>
            <person name="Ryan E."/>
            <person name="Settipalli S."/>
            <person name="Shea T."/>
            <person name="Sherpa N."/>
            <person name="Shi L."/>
            <person name="Shih D."/>
            <person name="Sparrow T."/>
            <person name="Spaulding J."/>
            <person name="Stalker J."/>
            <person name="Stange-Thomann N."/>
            <person name="Stavropoulos S."/>
            <person name="Stone C."/>
            <person name="Strader C."/>
            <person name="Tesfaye S."/>
            <person name="Thomson T."/>
            <person name="Thoulutsang Y."/>
            <person name="Thoulutsang D."/>
            <person name="Topham K."/>
            <person name="Topping I."/>
            <person name="Tsamla T."/>
            <person name="Vassiliev H."/>
            <person name="Vo A."/>
            <person name="Wangchuk T."/>
            <person name="Wangdi T."/>
            <person name="Weiand M."/>
            <person name="Wilkinson J."/>
            <person name="Wilson A."/>
            <person name="Yadav S."/>
            <person name="Young G."/>
            <person name="Yu Q."/>
            <person name="Zembek L."/>
            <person name="Zhong D."/>
            <person name="Zimmer A."/>
            <person name="Zwirko Z."/>
            <person name="Jaffe D.B."/>
            <person name="Alvarez P."/>
            <person name="Brockman W."/>
            <person name="Butler J."/>
            <person name="Chin C."/>
            <person name="Gnerre S."/>
            <person name="Grabherr M."/>
            <person name="Kleber M."/>
            <person name="Mauceli E."/>
            <person name="MacCallum I."/>
        </authorList>
    </citation>
    <scope>NUCLEOTIDE SEQUENCE [LARGE SCALE GENOMIC DNA]</scope>
    <source>
        <strain evidence="14 15">TSC#14021-0224.01</strain>
    </source>
</reference>
<dbReference type="Pfam" id="PF00096">
    <property type="entry name" value="zf-C2H2"/>
    <property type="match status" value="5"/>
</dbReference>
<dbReference type="Gene3D" id="3.30.160.60">
    <property type="entry name" value="Classic Zinc Finger"/>
    <property type="match status" value="7"/>
</dbReference>
<dbReference type="EMBL" id="CH954180">
    <property type="protein sequence ID" value="EDV46831.1"/>
    <property type="molecule type" value="Genomic_DNA"/>
</dbReference>
<dbReference type="KEGG" id="der:6550316"/>
<evidence type="ECO:0000256" key="4">
    <source>
        <dbReference type="ARBA" id="ARBA00022737"/>
    </source>
</evidence>
<sequence>MLRHCLANVDYVRLHAHQQLRPKCGEIFYEQEANSFQLVCLLCEMKHFGFEDFARHIRNVHFDKQGRPLTKTVTGLDRLARADQEFQTASGAPLAVSGLKEEYLSNEDVLPERGNAEQELELDQDDGNPLRIMVLDGKQSEDEETIDTMWQPDRGSSSASENEGCDLETLIGVDNRQDYQPDEEETHQSVFKKQRQPKDYNCPHCDRRYTTQKYLNTHLKMSHPYPQAFKCVDCEATFDVDRALAQHRRKEHTEFACQLCDKVFKSSRSLLRHVQGHSGARTFKCEHENCGKSFVNQHNLTSHRRVHSEERNYVCELCGYRSRYREALIVHRRTHTGEKPFQCQTCARRFASKSLLNEHQAMHSTEKPYKCDKCDSAFSRPKALYHHKHLHLGIKKFKCKICGNAYAQAAGLSAHMRAHKLQASANAKEGVEAGPIEMLFTYRSD</sequence>
<evidence type="ECO:0000259" key="13">
    <source>
        <dbReference type="PROSITE" id="PS50157"/>
    </source>
</evidence>
<keyword evidence="10" id="KW-0539">Nucleus</keyword>
<dbReference type="GO" id="GO:0008270">
    <property type="term" value="F:zinc ion binding"/>
    <property type="evidence" value="ECO:0007669"/>
    <property type="project" value="UniProtKB-KW"/>
</dbReference>
<evidence type="ECO:0000256" key="6">
    <source>
        <dbReference type="ARBA" id="ARBA00022833"/>
    </source>
</evidence>
<evidence type="ECO:0000256" key="2">
    <source>
        <dbReference type="ARBA" id="ARBA00006991"/>
    </source>
</evidence>
<comment type="subcellular location">
    <subcellularLocation>
        <location evidence="1">Nucleus</location>
    </subcellularLocation>
</comment>
<dbReference type="PANTHER" id="PTHR24394:SF29">
    <property type="entry name" value="MYONEURIN"/>
    <property type="match status" value="1"/>
</dbReference>
<dbReference type="PANTHER" id="PTHR24394">
    <property type="entry name" value="ZINC FINGER PROTEIN"/>
    <property type="match status" value="1"/>
</dbReference>